<dbReference type="InterPro" id="IPR051477">
    <property type="entry name" value="Expansin_CellWall"/>
</dbReference>
<dbReference type="SUPFAM" id="SSF50685">
    <property type="entry name" value="Barwin-like endoglucanases"/>
    <property type="match status" value="1"/>
</dbReference>
<protein>
    <recommendedName>
        <fullName evidence="3">RlpA-like protein double-psi beta-barrel domain-containing protein</fullName>
    </recommendedName>
</protein>
<dbReference type="Pfam" id="PF03330">
    <property type="entry name" value="DPBB_1"/>
    <property type="match status" value="1"/>
</dbReference>
<evidence type="ECO:0000256" key="2">
    <source>
        <dbReference type="SAM" id="SignalP"/>
    </source>
</evidence>
<keyword evidence="1 2" id="KW-0732">Signal</keyword>
<keyword evidence="5" id="KW-1185">Reference proteome</keyword>
<accession>A0A9P6MIQ5</accession>
<dbReference type="EMBL" id="JAAAHW010000346">
    <property type="protein sequence ID" value="KAG0003483.1"/>
    <property type="molecule type" value="Genomic_DNA"/>
</dbReference>
<feature type="signal peptide" evidence="2">
    <location>
        <begin position="1"/>
        <end position="24"/>
    </location>
</feature>
<proteinExistence type="predicted"/>
<organism evidence="4 5">
    <name type="scientific">Modicella reniformis</name>
    <dbReference type="NCBI Taxonomy" id="1440133"/>
    <lineage>
        <taxon>Eukaryota</taxon>
        <taxon>Fungi</taxon>
        <taxon>Fungi incertae sedis</taxon>
        <taxon>Mucoromycota</taxon>
        <taxon>Mortierellomycotina</taxon>
        <taxon>Mortierellomycetes</taxon>
        <taxon>Mortierellales</taxon>
        <taxon>Mortierellaceae</taxon>
        <taxon>Modicella</taxon>
    </lineage>
</organism>
<comment type="caution">
    <text evidence="4">The sequence shown here is derived from an EMBL/GenBank/DDBJ whole genome shotgun (WGS) entry which is preliminary data.</text>
</comment>
<evidence type="ECO:0000313" key="4">
    <source>
        <dbReference type="EMBL" id="KAG0003483.1"/>
    </source>
</evidence>
<dbReference type="Gene3D" id="2.40.40.10">
    <property type="entry name" value="RlpA-like domain"/>
    <property type="match status" value="1"/>
</dbReference>
<dbReference type="InterPro" id="IPR009009">
    <property type="entry name" value="RlpA-like_DPBB"/>
</dbReference>
<dbReference type="InterPro" id="IPR036908">
    <property type="entry name" value="RlpA-like_sf"/>
</dbReference>
<dbReference type="AlphaFoldDB" id="A0A9P6MIQ5"/>
<name>A0A9P6MIQ5_9FUNG</name>
<gene>
    <name evidence="4" type="ORF">BGZ65_001655</name>
</gene>
<sequence>MRIAELTIFIAFAILAVLTSTTEAKQSIKYGKKVSGKSTWFDGHQLKGAACYGIILHKDINAKDNWYIGAVRMSSFEGGVRGACFECAKVTANRRSVIVRLIDDCTSCSSDQIDLTASAFKILAPLKEGVIKMQYEFVRCPTSGSLKWPSNPVPKRK</sequence>
<reference evidence="4" key="1">
    <citation type="journal article" date="2020" name="Fungal Divers.">
        <title>Resolving the Mortierellaceae phylogeny through synthesis of multi-gene phylogenetics and phylogenomics.</title>
        <authorList>
            <person name="Vandepol N."/>
            <person name="Liber J."/>
            <person name="Desiro A."/>
            <person name="Na H."/>
            <person name="Kennedy M."/>
            <person name="Barry K."/>
            <person name="Grigoriev I.V."/>
            <person name="Miller A.N."/>
            <person name="O'Donnell K."/>
            <person name="Stajich J.E."/>
            <person name="Bonito G."/>
        </authorList>
    </citation>
    <scope>NUCLEOTIDE SEQUENCE</scope>
    <source>
        <strain evidence="4">MES-2147</strain>
    </source>
</reference>
<evidence type="ECO:0000313" key="5">
    <source>
        <dbReference type="Proteomes" id="UP000749646"/>
    </source>
</evidence>
<feature type="chain" id="PRO_5040387191" description="RlpA-like protein double-psi beta-barrel domain-containing protein" evidence="2">
    <location>
        <begin position="25"/>
        <end position="157"/>
    </location>
</feature>
<dbReference type="PANTHER" id="PTHR31836">
    <property type="match status" value="1"/>
</dbReference>
<dbReference type="PANTHER" id="PTHR31836:SF28">
    <property type="entry name" value="SRCR DOMAIN-CONTAINING PROTEIN-RELATED"/>
    <property type="match status" value="1"/>
</dbReference>
<dbReference type="OrthoDB" id="623670at2759"/>
<evidence type="ECO:0000259" key="3">
    <source>
        <dbReference type="Pfam" id="PF03330"/>
    </source>
</evidence>
<dbReference type="Proteomes" id="UP000749646">
    <property type="component" value="Unassembled WGS sequence"/>
</dbReference>
<dbReference type="CDD" id="cd22191">
    <property type="entry name" value="DPBB_RlpA_EXP_N-like"/>
    <property type="match status" value="1"/>
</dbReference>
<feature type="domain" description="RlpA-like protein double-psi beta-barrel" evidence="3">
    <location>
        <begin position="36"/>
        <end position="135"/>
    </location>
</feature>
<evidence type="ECO:0000256" key="1">
    <source>
        <dbReference type="ARBA" id="ARBA00022729"/>
    </source>
</evidence>